<dbReference type="EMBL" id="KN833693">
    <property type="protein sequence ID" value="KIK28205.1"/>
    <property type="molecule type" value="Genomic_DNA"/>
</dbReference>
<dbReference type="HOGENOM" id="CLU_1971402_0_0_1"/>
<accession>A0A0C9YTA2</accession>
<dbReference type="AlphaFoldDB" id="A0A0C9YTA2"/>
<organism evidence="1 2">
    <name type="scientific">Pisolithus microcarpus 441</name>
    <dbReference type="NCBI Taxonomy" id="765257"/>
    <lineage>
        <taxon>Eukaryota</taxon>
        <taxon>Fungi</taxon>
        <taxon>Dikarya</taxon>
        <taxon>Basidiomycota</taxon>
        <taxon>Agaricomycotina</taxon>
        <taxon>Agaricomycetes</taxon>
        <taxon>Agaricomycetidae</taxon>
        <taxon>Boletales</taxon>
        <taxon>Sclerodermatineae</taxon>
        <taxon>Pisolithaceae</taxon>
        <taxon>Pisolithus</taxon>
    </lineage>
</organism>
<name>A0A0C9YTA2_9AGAM</name>
<protein>
    <submittedName>
        <fullName evidence="1">Uncharacterized protein</fullName>
    </submittedName>
</protein>
<evidence type="ECO:0000313" key="2">
    <source>
        <dbReference type="Proteomes" id="UP000054018"/>
    </source>
</evidence>
<keyword evidence="2" id="KW-1185">Reference proteome</keyword>
<reference evidence="2" key="2">
    <citation type="submission" date="2015-01" db="EMBL/GenBank/DDBJ databases">
        <title>Evolutionary Origins and Diversification of the Mycorrhizal Mutualists.</title>
        <authorList>
            <consortium name="DOE Joint Genome Institute"/>
            <consortium name="Mycorrhizal Genomics Consortium"/>
            <person name="Kohler A."/>
            <person name="Kuo A."/>
            <person name="Nagy L.G."/>
            <person name="Floudas D."/>
            <person name="Copeland A."/>
            <person name="Barry K.W."/>
            <person name="Cichocki N."/>
            <person name="Veneault-Fourrey C."/>
            <person name="LaButti K."/>
            <person name="Lindquist E.A."/>
            <person name="Lipzen A."/>
            <person name="Lundell T."/>
            <person name="Morin E."/>
            <person name="Murat C."/>
            <person name="Riley R."/>
            <person name="Ohm R."/>
            <person name="Sun H."/>
            <person name="Tunlid A."/>
            <person name="Henrissat B."/>
            <person name="Grigoriev I.V."/>
            <person name="Hibbett D.S."/>
            <person name="Martin F."/>
        </authorList>
    </citation>
    <scope>NUCLEOTIDE SEQUENCE [LARGE SCALE GENOMIC DNA]</scope>
    <source>
        <strain evidence="2">441</strain>
    </source>
</reference>
<proteinExistence type="predicted"/>
<evidence type="ECO:0000313" key="1">
    <source>
        <dbReference type="EMBL" id="KIK28205.1"/>
    </source>
</evidence>
<sequence length="127" mass="14799">MSVFTRQWHALRRVLTCEVDKSSDVLMSIRYTSVLLSCDLQDRLRPQPHRDLSRNSYSEQVRPNLDRCLEVQAWQTRDDIAPTDPCQPLDFILVTSFTLLTALKSRTDIVVIFCTRRSCQRMAVLCH</sequence>
<dbReference type="Proteomes" id="UP000054018">
    <property type="component" value="Unassembled WGS sequence"/>
</dbReference>
<reference evidence="1 2" key="1">
    <citation type="submission" date="2014-04" db="EMBL/GenBank/DDBJ databases">
        <authorList>
            <consortium name="DOE Joint Genome Institute"/>
            <person name="Kuo A."/>
            <person name="Kohler A."/>
            <person name="Costa M.D."/>
            <person name="Nagy L.G."/>
            <person name="Floudas D."/>
            <person name="Copeland A."/>
            <person name="Barry K.W."/>
            <person name="Cichocki N."/>
            <person name="Veneault-Fourrey C."/>
            <person name="LaButti K."/>
            <person name="Lindquist E.A."/>
            <person name="Lipzen A."/>
            <person name="Lundell T."/>
            <person name="Morin E."/>
            <person name="Murat C."/>
            <person name="Sun H."/>
            <person name="Tunlid A."/>
            <person name="Henrissat B."/>
            <person name="Grigoriev I.V."/>
            <person name="Hibbett D.S."/>
            <person name="Martin F."/>
            <person name="Nordberg H.P."/>
            <person name="Cantor M.N."/>
            <person name="Hua S.X."/>
        </authorList>
    </citation>
    <scope>NUCLEOTIDE SEQUENCE [LARGE SCALE GENOMIC DNA]</scope>
    <source>
        <strain evidence="1 2">441</strain>
    </source>
</reference>
<gene>
    <name evidence="1" type="ORF">PISMIDRAFT_607261</name>
</gene>